<dbReference type="PROSITE" id="PS50928">
    <property type="entry name" value="ABC_TM1"/>
    <property type="match status" value="1"/>
</dbReference>
<dbReference type="InterPro" id="IPR050809">
    <property type="entry name" value="UgpAE/MalFG_permease"/>
</dbReference>
<organism evidence="9">
    <name type="scientific">Paenibacillus ihbetae</name>
    <dbReference type="NCBI Taxonomy" id="1870820"/>
    <lineage>
        <taxon>Bacteria</taxon>
        <taxon>Bacillati</taxon>
        <taxon>Bacillota</taxon>
        <taxon>Bacilli</taxon>
        <taxon>Bacillales</taxon>
        <taxon>Paenibacillaceae</taxon>
        <taxon>Paenibacillus</taxon>
    </lineage>
</organism>
<comment type="subcellular location">
    <subcellularLocation>
        <location evidence="1 7">Cell membrane</location>
        <topology evidence="1 7">Multi-pass membrane protein</topology>
    </subcellularLocation>
</comment>
<dbReference type="GO" id="GO:0005886">
    <property type="term" value="C:plasma membrane"/>
    <property type="evidence" value="ECO:0007669"/>
    <property type="project" value="UniProtKB-SubCell"/>
</dbReference>
<evidence type="ECO:0000256" key="2">
    <source>
        <dbReference type="ARBA" id="ARBA00022448"/>
    </source>
</evidence>
<dbReference type="PANTHER" id="PTHR43227">
    <property type="entry name" value="BLL4140 PROTEIN"/>
    <property type="match status" value="1"/>
</dbReference>
<evidence type="ECO:0000256" key="7">
    <source>
        <dbReference type="RuleBase" id="RU363032"/>
    </source>
</evidence>
<feature type="transmembrane region" description="Helical" evidence="7">
    <location>
        <begin position="121"/>
        <end position="144"/>
    </location>
</feature>
<proteinExistence type="inferred from homology"/>
<dbReference type="SUPFAM" id="SSF161098">
    <property type="entry name" value="MetI-like"/>
    <property type="match status" value="1"/>
</dbReference>
<evidence type="ECO:0000256" key="4">
    <source>
        <dbReference type="ARBA" id="ARBA00022692"/>
    </source>
</evidence>
<protein>
    <submittedName>
        <fullName evidence="9">Protein lplB</fullName>
    </submittedName>
</protein>
<dbReference type="GO" id="GO:0055085">
    <property type="term" value="P:transmembrane transport"/>
    <property type="evidence" value="ECO:0007669"/>
    <property type="project" value="InterPro"/>
</dbReference>
<feature type="domain" description="ABC transmembrane type-1" evidence="8">
    <location>
        <begin position="85"/>
        <end position="302"/>
    </location>
</feature>
<evidence type="ECO:0000256" key="3">
    <source>
        <dbReference type="ARBA" id="ARBA00022475"/>
    </source>
</evidence>
<dbReference type="KEGG" id="pib:BBD41_26195"/>
<dbReference type="CDD" id="cd06261">
    <property type="entry name" value="TM_PBP2"/>
    <property type="match status" value="1"/>
</dbReference>
<evidence type="ECO:0000256" key="5">
    <source>
        <dbReference type="ARBA" id="ARBA00022989"/>
    </source>
</evidence>
<dbReference type="InterPro" id="IPR035906">
    <property type="entry name" value="MetI-like_sf"/>
</dbReference>
<dbReference type="Pfam" id="PF00528">
    <property type="entry name" value="BPD_transp_1"/>
    <property type="match status" value="1"/>
</dbReference>
<keyword evidence="5 7" id="KW-1133">Transmembrane helix</keyword>
<dbReference type="AlphaFoldDB" id="A0A1B2E746"/>
<evidence type="ECO:0000313" key="9">
    <source>
        <dbReference type="EMBL" id="ANY75788.1"/>
    </source>
</evidence>
<dbReference type="EMBL" id="CP016809">
    <property type="protein sequence ID" value="ANY75788.1"/>
    <property type="molecule type" value="Genomic_DNA"/>
</dbReference>
<dbReference type="PANTHER" id="PTHR43227:SF11">
    <property type="entry name" value="BLL4140 PROTEIN"/>
    <property type="match status" value="1"/>
</dbReference>
<feature type="transmembrane region" description="Helical" evidence="7">
    <location>
        <begin position="89"/>
        <end position="109"/>
    </location>
</feature>
<evidence type="ECO:0000259" key="8">
    <source>
        <dbReference type="PROSITE" id="PS50928"/>
    </source>
</evidence>
<feature type="transmembrane region" description="Helical" evidence="7">
    <location>
        <begin position="220"/>
        <end position="244"/>
    </location>
</feature>
<evidence type="ECO:0000256" key="6">
    <source>
        <dbReference type="ARBA" id="ARBA00023136"/>
    </source>
</evidence>
<gene>
    <name evidence="9" type="ORF">BBD41_26195</name>
</gene>
<comment type="similarity">
    <text evidence="7">Belongs to the binding-protein-dependent transport system permease family.</text>
</comment>
<feature type="transmembrane region" description="Helical" evidence="7">
    <location>
        <begin position="25"/>
        <end position="43"/>
    </location>
</feature>
<keyword evidence="6 7" id="KW-0472">Membrane</keyword>
<reference evidence="9" key="1">
    <citation type="submission" date="2016-08" db="EMBL/GenBank/DDBJ databases">
        <title>Complete Genome Seqeunce of Paenibacillus sp. nov. IHBB 9852 from high altitute lake of Indian trans-Himalayas.</title>
        <authorList>
            <person name="Kiran S."/>
            <person name="Swarnkar M.K."/>
            <person name="Rana A."/>
            <person name="Tewari R."/>
            <person name="Gulati A."/>
        </authorList>
    </citation>
    <scope>NUCLEOTIDE SEQUENCE [LARGE SCALE GENOMIC DNA]</scope>
    <source>
        <strain evidence="9">IHBB 9852</strain>
    </source>
</reference>
<sequence>MKSEKRLEAHPSKNALWSTIRQYKYHYLMLLPVVIWYLVFSYLPMYGVTLALKTFDFSKGILGSPWIGLDHFKTLLQDQEFWNAFENTVIISLAKLVIHFPLPIILAIVMNEFSRNRARKFFQTLFTFPHFISWVVLAGILTNILSNDGVYTQFLSLLGIEASSPLVNENEFRPMLYITHVWKEIGWDSIIYMAALAGINPDLYEAAEIDGASRFQRLRYIAWPGIKSTVAILFVLTIGGLMSLGGSFDQIFNLYSSPVYSVADTIDTYIYRTTFTVGADFGYMTAVGLLKSVINLVLLVLANMAVKRMGEQGLY</sequence>
<keyword evidence="4 7" id="KW-0812">Transmembrane</keyword>
<keyword evidence="3" id="KW-1003">Cell membrane</keyword>
<evidence type="ECO:0000256" key="1">
    <source>
        <dbReference type="ARBA" id="ARBA00004651"/>
    </source>
</evidence>
<keyword evidence="2 7" id="KW-0813">Transport</keyword>
<accession>A0A1B2E746</accession>
<dbReference type="Gene3D" id="1.10.3720.10">
    <property type="entry name" value="MetI-like"/>
    <property type="match status" value="1"/>
</dbReference>
<dbReference type="RefSeq" id="WP_099479582.1">
    <property type="nucleotide sequence ID" value="NZ_CP016809.1"/>
</dbReference>
<name>A0A1B2E746_9BACL</name>
<feature type="transmembrane region" description="Helical" evidence="7">
    <location>
        <begin position="281"/>
        <end position="302"/>
    </location>
</feature>
<dbReference type="InterPro" id="IPR000515">
    <property type="entry name" value="MetI-like"/>
</dbReference>